<dbReference type="EMBL" id="JACCKB010000015">
    <property type="protein sequence ID" value="NYZ66615.1"/>
    <property type="molecule type" value="Genomic_DNA"/>
</dbReference>
<gene>
    <name evidence="2" type="ORF">H0A36_11400</name>
</gene>
<accession>A0A853IBL6</accession>
<keyword evidence="3" id="KW-1185">Reference proteome</keyword>
<evidence type="ECO:0000256" key="1">
    <source>
        <dbReference type="SAM" id="SignalP"/>
    </source>
</evidence>
<evidence type="ECO:0000313" key="2">
    <source>
        <dbReference type="EMBL" id="NYZ66615.1"/>
    </source>
</evidence>
<comment type="caution">
    <text evidence="2">The sequence shown here is derived from an EMBL/GenBank/DDBJ whole genome shotgun (WGS) entry which is preliminary data.</text>
</comment>
<dbReference type="SUPFAM" id="SSF48452">
    <property type="entry name" value="TPR-like"/>
    <property type="match status" value="1"/>
</dbReference>
<evidence type="ECO:0000313" key="3">
    <source>
        <dbReference type="Proteomes" id="UP000569732"/>
    </source>
</evidence>
<feature type="signal peptide" evidence="1">
    <location>
        <begin position="1"/>
        <end position="19"/>
    </location>
</feature>
<dbReference type="RefSeq" id="WP_180568644.1">
    <property type="nucleotide sequence ID" value="NZ_JACCKB010000015.1"/>
</dbReference>
<dbReference type="Gene3D" id="1.25.40.10">
    <property type="entry name" value="Tetratricopeptide repeat domain"/>
    <property type="match status" value="1"/>
</dbReference>
<dbReference type="InterPro" id="IPR011990">
    <property type="entry name" value="TPR-like_helical_dom_sf"/>
</dbReference>
<dbReference type="Proteomes" id="UP000569732">
    <property type="component" value="Unassembled WGS sequence"/>
</dbReference>
<feature type="chain" id="PRO_5032285035" description="Tetratricopeptide repeat protein" evidence="1">
    <location>
        <begin position="20"/>
        <end position="276"/>
    </location>
</feature>
<proteinExistence type="predicted"/>
<reference evidence="2 3" key="1">
    <citation type="submission" date="2020-07" db="EMBL/GenBank/DDBJ databases">
        <title>Endozoicomonas sp. nov., isolated from sediment.</title>
        <authorList>
            <person name="Gu T."/>
        </authorList>
    </citation>
    <scope>NUCLEOTIDE SEQUENCE [LARGE SCALE GENOMIC DNA]</scope>
    <source>
        <strain evidence="2 3">SM1973</strain>
    </source>
</reference>
<protein>
    <recommendedName>
        <fullName evidence="4">Tetratricopeptide repeat protein</fullName>
    </recommendedName>
</protein>
<name>A0A853IBL6_9GAMM</name>
<sequence length="276" mass="31276">MLKLSTIAFTAMFSWSVQGANLPAEIEVDRYILAAEKHINNQEFSQAEDYLQRAVTLQVSTPDKFYFLYGQVLLRNGKLSQAQENLERYLTKAGKEGEYYQQALALYTEAEEKLVVKAKASQPTSKIPVDAIKAGPSKSKKLVTSLKKLYLTENDEEALLRHINAILNNYAVRTGKLINLNKEADLIYSVTTNKQGELFVTRRSSLAADANKRFSSSRLSVYGVDPFVDYKCSQVEKVCWLKHPVDGQRWLVIRKDNQAIKDLAQTMTALLRTKQK</sequence>
<dbReference type="AlphaFoldDB" id="A0A853IBL6"/>
<evidence type="ECO:0008006" key="4">
    <source>
        <dbReference type="Google" id="ProtNLM"/>
    </source>
</evidence>
<organism evidence="2 3">
    <name type="scientific">Spartinivicinus marinus</name>
    <dbReference type="NCBI Taxonomy" id="2994442"/>
    <lineage>
        <taxon>Bacteria</taxon>
        <taxon>Pseudomonadati</taxon>
        <taxon>Pseudomonadota</taxon>
        <taxon>Gammaproteobacteria</taxon>
        <taxon>Oceanospirillales</taxon>
        <taxon>Zooshikellaceae</taxon>
        <taxon>Spartinivicinus</taxon>
    </lineage>
</organism>
<keyword evidence="1" id="KW-0732">Signal</keyword>